<protein>
    <submittedName>
        <fullName evidence="2">PRC-barrel domain protein</fullName>
    </submittedName>
</protein>
<dbReference type="OrthoDB" id="68960at2157"/>
<dbReference type="Gene3D" id="2.30.30.240">
    <property type="entry name" value="PRC-barrel domain"/>
    <property type="match status" value="1"/>
</dbReference>
<dbReference type="SUPFAM" id="SSF50346">
    <property type="entry name" value="PRC-barrel domain"/>
    <property type="match status" value="1"/>
</dbReference>
<dbReference type="PATRIC" id="fig|55758.3.peg.284"/>
<dbReference type="AlphaFoldDB" id="A0A166F480"/>
<dbReference type="STRING" id="55758.MBFIL_02560"/>
<name>A0A166F480_9EURY</name>
<dbReference type="Proteomes" id="UP000077066">
    <property type="component" value="Unassembled WGS sequence"/>
</dbReference>
<sequence length="117" mass="13052">MVDVSQLFDLKIYTIAGLYVGKVHDVVLNIRLGTIAKLQVKIIDSEKKNIGFADIFKKGLQFVPEDDEMENFKETLISVDYDKVRAIGDIMLIDPQDLFIPKGPVATQETTPQGIGI</sequence>
<proteinExistence type="predicted"/>
<evidence type="ECO:0000259" key="1">
    <source>
        <dbReference type="Pfam" id="PF05239"/>
    </source>
</evidence>
<accession>A0A166F480</accession>
<gene>
    <name evidence="2" type="ORF">MBFIL_02560</name>
</gene>
<organism evidence="2 3">
    <name type="scientific">Methanobrevibacter filiformis</name>
    <dbReference type="NCBI Taxonomy" id="55758"/>
    <lineage>
        <taxon>Archaea</taxon>
        <taxon>Methanobacteriati</taxon>
        <taxon>Methanobacteriota</taxon>
        <taxon>Methanomada group</taxon>
        <taxon>Methanobacteria</taxon>
        <taxon>Methanobacteriales</taxon>
        <taxon>Methanobacteriaceae</taxon>
        <taxon>Methanobrevibacter</taxon>
    </lineage>
</organism>
<dbReference type="EMBL" id="LWMT01000033">
    <property type="protein sequence ID" value="KZX17295.1"/>
    <property type="molecule type" value="Genomic_DNA"/>
</dbReference>
<dbReference type="InterPro" id="IPR011033">
    <property type="entry name" value="PRC_barrel-like_sf"/>
</dbReference>
<dbReference type="RefSeq" id="WP_066970704.1">
    <property type="nucleotide sequence ID" value="NZ_LWMT01000033.1"/>
</dbReference>
<dbReference type="Pfam" id="PF05239">
    <property type="entry name" value="PRC"/>
    <property type="match status" value="1"/>
</dbReference>
<comment type="caution">
    <text evidence="2">The sequence shown here is derived from an EMBL/GenBank/DDBJ whole genome shotgun (WGS) entry which is preliminary data.</text>
</comment>
<reference evidence="2 3" key="1">
    <citation type="submission" date="2016-04" db="EMBL/GenBank/DDBJ databases">
        <title>Genome sequence of Methanobrevibacter filiformis DSM 11501.</title>
        <authorList>
            <person name="Poehlein A."/>
            <person name="Seedorf H."/>
            <person name="Daniel R."/>
        </authorList>
    </citation>
    <scope>NUCLEOTIDE SEQUENCE [LARGE SCALE GENOMIC DNA]</scope>
    <source>
        <strain evidence="2 3">DSM 11501</strain>
    </source>
</reference>
<feature type="domain" description="PRC-barrel" evidence="1">
    <location>
        <begin position="3"/>
        <end position="95"/>
    </location>
</feature>
<evidence type="ECO:0000313" key="3">
    <source>
        <dbReference type="Proteomes" id="UP000077066"/>
    </source>
</evidence>
<dbReference type="InterPro" id="IPR027275">
    <property type="entry name" value="PRC-brl_dom"/>
</dbReference>
<keyword evidence="3" id="KW-1185">Reference proteome</keyword>
<evidence type="ECO:0000313" key="2">
    <source>
        <dbReference type="EMBL" id="KZX17295.1"/>
    </source>
</evidence>